<evidence type="ECO:0000313" key="2">
    <source>
        <dbReference type="EMBL" id="BBH26765.1"/>
    </source>
</evidence>
<evidence type="ECO:0000313" key="3">
    <source>
        <dbReference type="Proteomes" id="UP000268059"/>
    </source>
</evidence>
<sequence length="221" mass="24790">MKEVLPLSNGKALQITETALSDEEGTYPFAKMTDIRTLDDEDDEHVHFVVMCNGEHHYTCDSHHFQTVLKIIDLYHHQGEAPKAKVEKALKPIAKEHVTPKKTLQEPVKSSVNVPLMLALIAALFLLIMDINNILTARTGNHTWAFEFGVTIGMLAMHDFLILLSAGIVFNSLGLFMKNQILTLIGAIIYSVAILFTPRMALWQPFIPAILGWLGYLKGRR</sequence>
<organism evidence="2 3">
    <name type="scientific">Intestinibaculum porci</name>
    <dbReference type="NCBI Taxonomy" id="2487118"/>
    <lineage>
        <taxon>Bacteria</taxon>
        <taxon>Bacillati</taxon>
        <taxon>Bacillota</taxon>
        <taxon>Erysipelotrichia</taxon>
        <taxon>Erysipelotrichales</taxon>
        <taxon>Erysipelotrichaceae</taxon>
        <taxon>Intestinibaculum</taxon>
    </lineage>
</organism>
<keyword evidence="1" id="KW-0472">Membrane</keyword>
<keyword evidence="1" id="KW-0812">Transmembrane</keyword>
<dbReference type="KEGG" id="ebm:SG0102_16990"/>
<dbReference type="RefSeq" id="WP_125119592.1">
    <property type="nucleotide sequence ID" value="NZ_AP019309.1"/>
</dbReference>
<keyword evidence="3" id="KW-1185">Reference proteome</keyword>
<accession>A0A3G9JEH9</accession>
<keyword evidence="1" id="KW-1133">Transmembrane helix</keyword>
<reference evidence="2 3" key="1">
    <citation type="submission" date="2018-11" db="EMBL/GenBank/DDBJ databases">
        <title>Novel Erysipelotrichaceae bacterium isolated from small intestine of a swine.</title>
        <authorList>
            <person name="Kim J.S."/>
            <person name="Choe H."/>
            <person name="Lee Y.R."/>
            <person name="Kim K.M."/>
            <person name="Park D.S."/>
        </authorList>
    </citation>
    <scope>NUCLEOTIDE SEQUENCE [LARGE SCALE GENOMIC DNA]</scope>
    <source>
        <strain evidence="2 3">SG0102</strain>
    </source>
</reference>
<dbReference type="AlphaFoldDB" id="A0A3G9JEH9"/>
<dbReference type="InParanoid" id="A0A3G9JEH9"/>
<dbReference type="EMBL" id="AP019309">
    <property type="protein sequence ID" value="BBH26765.1"/>
    <property type="molecule type" value="Genomic_DNA"/>
</dbReference>
<feature type="transmembrane region" description="Helical" evidence="1">
    <location>
        <begin position="181"/>
        <end position="196"/>
    </location>
</feature>
<name>A0A3G9JEH9_9FIRM</name>
<evidence type="ECO:0000256" key="1">
    <source>
        <dbReference type="SAM" id="Phobius"/>
    </source>
</evidence>
<feature type="transmembrane region" description="Helical" evidence="1">
    <location>
        <begin position="111"/>
        <end position="128"/>
    </location>
</feature>
<gene>
    <name evidence="2" type="ORF">SG0102_16990</name>
</gene>
<protein>
    <submittedName>
        <fullName evidence="2">Uncharacterized protein</fullName>
    </submittedName>
</protein>
<dbReference type="Proteomes" id="UP000268059">
    <property type="component" value="Chromosome"/>
</dbReference>
<proteinExistence type="predicted"/>
<feature type="transmembrane region" description="Helical" evidence="1">
    <location>
        <begin position="148"/>
        <end position="169"/>
    </location>
</feature>